<comment type="caution">
    <text evidence="2">The sequence shown here is derived from an EMBL/GenBank/DDBJ whole genome shotgun (WGS) entry which is preliminary data.</text>
</comment>
<organism evidence="2">
    <name type="scientific">bioreactor metagenome</name>
    <dbReference type="NCBI Taxonomy" id="1076179"/>
    <lineage>
        <taxon>unclassified sequences</taxon>
        <taxon>metagenomes</taxon>
        <taxon>ecological metagenomes</taxon>
    </lineage>
</organism>
<keyword evidence="1" id="KW-1133">Transmembrane helix</keyword>
<name>A0A645HKP8_9ZZZZ</name>
<feature type="transmembrane region" description="Helical" evidence="1">
    <location>
        <begin position="36"/>
        <end position="58"/>
    </location>
</feature>
<proteinExistence type="predicted"/>
<evidence type="ECO:0000313" key="2">
    <source>
        <dbReference type="EMBL" id="MPN36193.1"/>
    </source>
</evidence>
<dbReference type="EMBL" id="VSSQ01090189">
    <property type="protein sequence ID" value="MPN36193.1"/>
    <property type="molecule type" value="Genomic_DNA"/>
</dbReference>
<dbReference type="AlphaFoldDB" id="A0A645HKP8"/>
<feature type="transmembrane region" description="Helical" evidence="1">
    <location>
        <begin position="12"/>
        <end position="30"/>
    </location>
</feature>
<sequence>MPADPVRTGSVLGVVVVAVVVPVVLVAAVVGVARVLLVLTLVVGFLGLAVVAVVVARARTAAQRVLNRNHGVGPRPNPVSFDYLPVIAQ</sequence>
<accession>A0A645HKP8</accession>
<keyword evidence="1" id="KW-0472">Membrane</keyword>
<evidence type="ECO:0000256" key="1">
    <source>
        <dbReference type="SAM" id="Phobius"/>
    </source>
</evidence>
<keyword evidence="1" id="KW-0812">Transmembrane</keyword>
<reference evidence="2" key="1">
    <citation type="submission" date="2019-08" db="EMBL/GenBank/DDBJ databases">
        <authorList>
            <person name="Kucharzyk K."/>
            <person name="Murdoch R.W."/>
            <person name="Higgins S."/>
            <person name="Loffler F."/>
        </authorList>
    </citation>
    <scope>NUCLEOTIDE SEQUENCE</scope>
</reference>
<gene>
    <name evidence="2" type="ORF">SDC9_183701</name>
</gene>
<protein>
    <submittedName>
        <fullName evidence="2">Uncharacterized protein</fullName>
    </submittedName>
</protein>